<dbReference type="EnsemblPlants" id="AET2Gv21112000.1">
    <property type="protein sequence ID" value="AET2Gv21112000.1"/>
    <property type="gene ID" value="AET2Gv21112000"/>
</dbReference>
<dbReference type="Proteomes" id="UP000015105">
    <property type="component" value="Chromosome 2D"/>
</dbReference>
<reference evidence="3" key="2">
    <citation type="journal article" date="2017" name="Nat. Plants">
        <title>The Aegilops tauschii genome reveals multiple impacts of transposons.</title>
        <authorList>
            <person name="Zhao G."/>
            <person name="Zou C."/>
            <person name="Li K."/>
            <person name="Wang K."/>
            <person name="Li T."/>
            <person name="Gao L."/>
            <person name="Zhang X."/>
            <person name="Wang H."/>
            <person name="Yang Z."/>
            <person name="Liu X."/>
            <person name="Jiang W."/>
            <person name="Mao L."/>
            <person name="Kong X."/>
            <person name="Jiao Y."/>
            <person name="Jia J."/>
        </authorList>
    </citation>
    <scope>NUCLEOTIDE SEQUENCE [LARGE SCALE GENOMIC DNA]</scope>
    <source>
        <strain evidence="3">cv. AL8/78</strain>
    </source>
</reference>
<evidence type="ECO:0000313" key="3">
    <source>
        <dbReference type="Proteomes" id="UP000015105"/>
    </source>
</evidence>
<dbReference type="AlphaFoldDB" id="A0A453D700"/>
<feature type="region of interest" description="Disordered" evidence="1">
    <location>
        <begin position="1"/>
        <end position="24"/>
    </location>
</feature>
<protein>
    <submittedName>
        <fullName evidence="2">Uncharacterized protein</fullName>
    </submittedName>
</protein>
<reference evidence="2" key="5">
    <citation type="journal article" date="2021" name="G3 (Bethesda)">
        <title>Aegilops tauschii genome assembly Aet v5.0 features greater sequence contiguity and improved annotation.</title>
        <authorList>
            <person name="Wang L."/>
            <person name="Zhu T."/>
            <person name="Rodriguez J.C."/>
            <person name="Deal K.R."/>
            <person name="Dubcovsky J."/>
            <person name="McGuire P.E."/>
            <person name="Lux T."/>
            <person name="Spannagl M."/>
            <person name="Mayer K.F.X."/>
            <person name="Baldrich P."/>
            <person name="Meyers B.C."/>
            <person name="Huo N."/>
            <person name="Gu Y.Q."/>
            <person name="Zhou H."/>
            <person name="Devos K.M."/>
            <person name="Bennetzen J.L."/>
            <person name="Unver T."/>
            <person name="Budak H."/>
            <person name="Gulick P.J."/>
            <person name="Galiba G."/>
            <person name="Kalapos B."/>
            <person name="Nelson D.R."/>
            <person name="Li P."/>
            <person name="You F.M."/>
            <person name="Luo M.C."/>
            <person name="Dvorak J."/>
        </authorList>
    </citation>
    <scope>NUCLEOTIDE SEQUENCE [LARGE SCALE GENOMIC DNA]</scope>
    <source>
        <strain evidence="2">cv. AL8/78</strain>
    </source>
</reference>
<sequence>RPRARRGVRGHGGRPPPRRRPQLEVSNLTLNHVPVSLVTLISLPNSRVVGFCPLLPGTSAVW</sequence>
<dbReference type="Gramene" id="AET2Gv21112000.1">
    <property type="protein sequence ID" value="AET2Gv21112000.1"/>
    <property type="gene ID" value="AET2Gv21112000"/>
</dbReference>
<keyword evidence="3" id="KW-1185">Reference proteome</keyword>
<accession>A0A453D700</accession>
<reference evidence="2" key="3">
    <citation type="journal article" date="2017" name="Nature">
        <title>Genome sequence of the progenitor of the wheat D genome Aegilops tauschii.</title>
        <authorList>
            <person name="Luo M.C."/>
            <person name="Gu Y.Q."/>
            <person name="Puiu D."/>
            <person name="Wang H."/>
            <person name="Twardziok S.O."/>
            <person name="Deal K.R."/>
            <person name="Huo N."/>
            <person name="Zhu T."/>
            <person name="Wang L."/>
            <person name="Wang Y."/>
            <person name="McGuire P.E."/>
            <person name="Liu S."/>
            <person name="Long H."/>
            <person name="Ramasamy R.K."/>
            <person name="Rodriguez J.C."/>
            <person name="Van S.L."/>
            <person name="Yuan L."/>
            <person name="Wang Z."/>
            <person name="Xia Z."/>
            <person name="Xiao L."/>
            <person name="Anderson O.D."/>
            <person name="Ouyang S."/>
            <person name="Liang Y."/>
            <person name="Zimin A.V."/>
            <person name="Pertea G."/>
            <person name="Qi P."/>
            <person name="Bennetzen J.L."/>
            <person name="Dai X."/>
            <person name="Dawson M.W."/>
            <person name="Muller H.G."/>
            <person name="Kugler K."/>
            <person name="Rivarola-Duarte L."/>
            <person name="Spannagl M."/>
            <person name="Mayer K.F.X."/>
            <person name="Lu F.H."/>
            <person name="Bevan M.W."/>
            <person name="Leroy P."/>
            <person name="Li P."/>
            <person name="You F.M."/>
            <person name="Sun Q."/>
            <person name="Liu Z."/>
            <person name="Lyons E."/>
            <person name="Wicker T."/>
            <person name="Salzberg S.L."/>
            <person name="Devos K.M."/>
            <person name="Dvorak J."/>
        </authorList>
    </citation>
    <scope>NUCLEOTIDE SEQUENCE [LARGE SCALE GENOMIC DNA]</scope>
    <source>
        <strain evidence="2">cv. AL8/78</strain>
    </source>
</reference>
<evidence type="ECO:0000256" key="1">
    <source>
        <dbReference type="SAM" id="MobiDB-lite"/>
    </source>
</evidence>
<proteinExistence type="predicted"/>
<organism evidence="2 3">
    <name type="scientific">Aegilops tauschii subsp. strangulata</name>
    <name type="common">Goatgrass</name>
    <dbReference type="NCBI Taxonomy" id="200361"/>
    <lineage>
        <taxon>Eukaryota</taxon>
        <taxon>Viridiplantae</taxon>
        <taxon>Streptophyta</taxon>
        <taxon>Embryophyta</taxon>
        <taxon>Tracheophyta</taxon>
        <taxon>Spermatophyta</taxon>
        <taxon>Magnoliopsida</taxon>
        <taxon>Liliopsida</taxon>
        <taxon>Poales</taxon>
        <taxon>Poaceae</taxon>
        <taxon>BOP clade</taxon>
        <taxon>Pooideae</taxon>
        <taxon>Triticodae</taxon>
        <taxon>Triticeae</taxon>
        <taxon>Triticinae</taxon>
        <taxon>Aegilops</taxon>
    </lineage>
</organism>
<reference evidence="2" key="4">
    <citation type="submission" date="2019-03" db="UniProtKB">
        <authorList>
            <consortium name="EnsemblPlants"/>
        </authorList>
    </citation>
    <scope>IDENTIFICATION</scope>
</reference>
<reference evidence="3" key="1">
    <citation type="journal article" date="2014" name="Science">
        <title>Ancient hybridizations among the ancestral genomes of bread wheat.</title>
        <authorList>
            <consortium name="International Wheat Genome Sequencing Consortium,"/>
            <person name="Marcussen T."/>
            <person name="Sandve S.R."/>
            <person name="Heier L."/>
            <person name="Spannagl M."/>
            <person name="Pfeifer M."/>
            <person name="Jakobsen K.S."/>
            <person name="Wulff B.B."/>
            <person name="Steuernagel B."/>
            <person name="Mayer K.F."/>
            <person name="Olsen O.A."/>
        </authorList>
    </citation>
    <scope>NUCLEOTIDE SEQUENCE [LARGE SCALE GENOMIC DNA]</scope>
    <source>
        <strain evidence="3">cv. AL8/78</strain>
    </source>
</reference>
<evidence type="ECO:0000313" key="2">
    <source>
        <dbReference type="EnsemblPlants" id="AET2Gv21112000.1"/>
    </source>
</evidence>
<feature type="compositionally biased region" description="Basic residues" evidence="1">
    <location>
        <begin position="1"/>
        <end position="20"/>
    </location>
</feature>
<name>A0A453D700_AEGTS</name>